<evidence type="ECO:0000313" key="2">
    <source>
        <dbReference type="Proteomes" id="UP001143856"/>
    </source>
</evidence>
<name>A0ACC1PMW9_9PEZI</name>
<comment type="caution">
    <text evidence="1">The sequence shown here is derived from an EMBL/GenBank/DDBJ whole genome shotgun (WGS) entry which is preliminary data.</text>
</comment>
<evidence type="ECO:0000313" key="1">
    <source>
        <dbReference type="EMBL" id="KAJ2995558.1"/>
    </source>
</evidence>
<keyword evidence="2" id="KW-1185">Reference proteome</keyword>
<protein>
    <submittedName>
        <fullName evidence="1">Uncharacterized protein</fullName>
    </submittedName>
</protein>
<reference evidence="1" key="1">
    <citation type="submission" date="2022-10" db="EMBL/GenBank/DDBJ databases">
        <title>Genome Sequence of Xylaria curta.</title>
        <authorList>
            <person name="Buettner E."/>
        </authorList>
    </citation>
    <scope>NUCLEOTIDE SEQUENCE</scope>
    <source>
        <strain evidence="1">Babe10</strain>
    </source>
</reference>
<accession>A0ACC1PMW9</accession>
<gene>
    <name evidence="1" type="ORF">NUW58_g1236</name>
</gene>
<proteinExistence type="predicted"/>
<dbReference type="Proteomes" id="UP001143856">
    <property type="component" value="Unassembled WGS sequence"/>
</dbReference>
<dbReference type="EMBL" id="JAPDGR010000129">
    <property type="protein sequence ID" value="KAJ2995558.1"/>
    <property type="molecule type" value="Genomic_DNA"/>
</dbReference>
<sequence>MKVSSCLQVAMAVAVSTSPAVARVIGDGNSAKAAVTLRDLGCNKSAINACVASSGEDSSFCFRHLCPGRPIELAFSNCAYDEGDGSASRNEKAKEFKAMPYQRLTIGRSEDTHNKASRRPTATGRQLDRKAA</sequence>
<organism evidence="1 2">
    <name type="scientific">Xylaria curta</name>
    <dbReference type="NCBI Taxonomy" id="42375"/>
    <lineage>
        <taxon>Eukaryota</taxon>
        <taxon>Fungi</taxon>
        <taxon>Dikarya</taxon>
        <taxon>Ascomycota</taxon>
        <taxon>Pezizomycotina</taxon>
        <taxon>Sordariomycetes</taxon>
        <taxon>Xylariomycetidae</taxon>
        <taxon>Xylariales</taxon>
        <taxon>Xylariaceae</taxon>
        <taxon>Xylaria</taxon>
    </lineage>
</organism>